<gene>
    <name evidence="2" type="ORF">MTBBW1_730003</name>
</gene>
<accession>A0A1W1HJ11</accession>
<keyword evidence="3" id="KW-1185">Reference proteome</keyword>
<dbReference type="AlphaFoldDB" id="A0A1W1HJ11"/>
<protein>
    <recommendedName>
        <fullName evidence="1">Putative heavy-metal chelation domain-containing protein</fullName>
    </recommendedName>
</protein>
<feature type="domain" description="Putative heavy-metal chelation" evidence="1">
    <location>
        <begin position="136"/>
        <end position="219"/>
    </location>
</feature>
<dbReference type="RefSeq" id="WP_080802237.1">
    <property type="nucleotide sequence ID" value="NZ_LT828543.1"/>
</dbReference>
<name>A0A1W1HJ11_9BACT</name>
<sequence>MYEKLKKAFIELSEEAGILDSEINITARRLTPKEAIGETERQDFPLLHGKESLIQADFRGALGQAFTDMPRDFNGKIREILDFNFDNNGERALFIATLNAVMRFLGKTERTIHCKNESPELCSQEIVKNIIEKHGEKICVGIVGFQPAIIDHFSKTISPENIRITDLDKENIGKEKYGVVVWDGHTMAEEIFKVCDVILATGSTIANNSLGELTDLSEKYGKPIYFYGTTVAGPASILNLNRLCFKAS</sequence>
<proteinExistence type="predicted"/>
<evidence type="ECO:0000259" key="1">
    <source>
        <dbReference type="Pfam" id="PF04016"/>
    </source>
</evidence>
<organism evidence="2 3">
    <name type="scientific">Desulfamplus magnetovallimortis</name>
    <dbReference type="NCBI Taxonomy" id="1246637"/>
    <lineage>
        <taxon>Bacteria</taxon>
        <taxon>Pseudomonadati</taxon>
        <taxon>Thermodesulfobacteriota</taxon>
        <taxon>Desulfobacteria</taxon>
        <taxon>Desulfobacterales</taxon>
        <taxon>Desulfobacteraceae</taxon>
        <taxon>Desulfamplus</taxon>
    </lineage>
</organism>
<reference evidence="2 3" key="1">
    <citation type="submission" date="2017-03" db="EMBL/GenBank/DDBJ databases">
        <authorList>
            <person name="Afonso C.L."/>
            <person name="Miller P.J."/>
            <person name="Scott M.A."/>
            <person name="Spackman E."/>
            <person name="Goraichik I."/>
            <person name="Dimitrov K.M."/>
            <person name="Suarez D.L."/>
            <person name="Swayne D.E."/>
        </authorList>
    </citation>
    <scope>NUCLEOTIDE SEQUENCE [LARGE SCALE GENOMIC DNA]</scope>
    <source>
        <strain evidence="2">PRJEB14757</strain>
    </source>
</reference>
<dbReference type="STRING" id="1246637.MTBBW1_730003"/>
<dbReference type="EMBL" id="FWEV01000318">
    <property type="protein sequence ID" value="SLM32450.1"/>
    <property type="molecule type" value="Genomic_DNA"/>
</dbReference>
<dbReference type="Proteomes" id="UP000191931">
    <property type="component" value="Unassembled WGS sequence"/>
</dbReference>
<dbReference type="OrthoDB" id="3596at2"/>
<dbReference type="SUPFAM" id="SSF159713">
    <property type="entry name" value="Dhaf3308-like"/>
    <property type="match status" value="1"/>
</dbReference>
<evidence type="ECO:0000313" key="3">
    <source>
        <dbReference type="Proteomes" id="UP000191931"/>
    </source>
</evidence>
<dbReference type="Pfam" id="PF04016">
    <property type="entry name" value="DUF364"/>
    <property type="match status" value="1"/>
</dbReference>
<dbReference type="InterPro" id="IPR007161">
    <property type="entry name" value="DUF364"/>
</dbReference>
<dbReference type="Gene3D" id="3.40.50.11590">
    <property type="match status" value="1"/>
</dbReference>
<evidence type="ECO:0000313" key="2">
    <source>
        <dbReference type="EMBL" id="SLM32450.1"/>
    </source>
</evidence>